<dbReference type="EMBL" id="KZ505572">
    <property type="protein sequence ID" value="PKU59176.1"/>
    <property type="molecule type" value="Genomic_DNA"/>
</dbReference>
<gene>
    <name evidence="1" type="ORF">MA16_Dca027941</name>
</gene>
<evidence type="ECO:0000313" key="2">
    <source>
        <dbReference type="Proteomes" id="UP000233837"/>
    </source>
</evidence>
<keyword evidence="2" id="KW-1185">Reference proteome</keyword>
<accession>A0A2I0V6Z4</accession>
<reference evidence="1 2" key="2">
    <citation type="journal article" date="2017" name="Nature">
        <title>The Apostasia genome and the evolution of orchids.</title>
        <authorList>
            <person name="Zhang G.Q."/>
            <person name="Liu K.W."/>
            <person name="Li Z."/>
            <person name="Lohaus R."/>
            <person name="Hsiao Y.Y."/>
            <person name="Niu S.C."/>
            <person name="Wang J.Y."/>
            <person name="Lin Y.C."/>
            <person name="Xu Q."/>
            <person name="Chen L.J."/>
            <person name="Yoshida K."/>
            <person name="Fujiwara S."/>
            <person name="Wang Z.W."/>
            <person name="Zhang Y.Q."/>
            <person name="Mitsuda N."/>
            <person name="Wang M."/>
            <person name="Liu G.H."/>
            <person name="Pecoraro L."/>
            <person name="Huang H.X."/>
            <person name="Xiao X.J."/>
            <person name="Lin M."/>
            <person name="Wu X.Y."/>
            <person name="Wu W.L."/>
            <person name="Chen Y.Y."/>
            <person name="Chang S.B."/>
            <person name="Sakamoto S."/>
            <person name="Ohme-Takagi M."/>
            <person name="Yagi M."/>
            <person name="Zeng S.J."/>
            <person name="Shen C.Y."/>
            <person name="Yeh C.M."/>
            <person name="Luo Y.B."/>
            <person name="Tsai W.C."/>
            <person name="Van de Peer Y."/>
            <person name="Liu Z.J."/>
        </authorList>
    </citation>
    <scope>NUCLEOTIDE SEQUENCE [LARGE SCALE GENOMIC DNA]</scope>
    <source>
        <tissue evidence="1">The whole plant</tissue>
    </source>
</reference>
<organism evidence="1 2">
    <name type="scientific">Dendrobium catenatum</name>
    <dbReference type="NCBI Taxonomy" id="906689"/>
    <lineage>
        <taxon>Eukaryota</taxon>
        <taxon>Viridiplantae</taxon>
        <taxon>Streptophyta</taxon>
        <taxon>Embryophyta</taxon>
        <taxon>Tracheophyta</taxon>
        <taxon>Spermatophyta</taxon>
        <taxon>Magnoliopsida</taxon>
        <taxon>Liliopsida</taxon>
        <taxon>Asparagales</taxon>
        <taxon>Orchidaceae</taxon>
        <taxon>Epidendroideae</taxon>
        <taxon>Malaxideae</taxon>
        <taxon>Dendrobiinae</taxon>
        <taxon>Dendrobium</taxon>
    </lineage>
</organism>
<dbReference type="AlphaFoldDB" id="A0A2I0V6Z4"/>
<sequence length="67" mass="7479">MGGKFKQIRTKLLGVPKFLPCPILRKKIVLMSTNTENNKSTTPNILKRVLSKSAVIDPKVQKNFPGD</sequence>
<name>A0A2I0V6Z4_9ASPA</name>
<proteinExistence type="predicted"/>
<dbReference type="Proteomes" id="UP000233837">
    <property type="component" value="Unassembled WGS sequence"/>
</dbReference>
<evidence type="ECO:0000313" key="1">
    <source>
        <dbReference type="EMBL" id="PKU59176.1"/>
    </source>
</evidence>
<reference evidence="1 2" key="1">
    <citation type="journal article" date="2016" name="Sci. Rep.">
        <title>The Dendrobium catenatum Lindl. genome sequence provides insights into polysaccharide synthase, floral development and adaptive evolution.</title>
        <authorList>
            <person name="Zhang G.Q."/>
            <person name="Xu Q."/>
            <person name="Bian C."/>
            <person name="Tsai W.C."/>
            <person name="Yeh C.M."/>
            <person name="Liu K.W."/>
            <person name="Yoshida K."/>
            <person name="Zhang L.S."/>
            <person name="Chang S.B."/>
            <person name="Chen F."/>
            <person name="Shi Y."/>
            <person name="Su Y.Y."/>
            <person name="Zhang Y.Q."/>
            <person name="Chen L.J."/>
            <person name="Yin Y."/>
            <person name="Lin M."/>
            <person name="Huang H."/>
            <person name="Deng H."/>
            <person name="Wang Z.W."/>
            <person name="Zhu S.L."/>
            <person name="Zhao X."/>
            <person name="Deng C."/>
            <person name="Niu S.C."/>
            <person name="Huang J."/>
            <person name="Wang M."/>
            <person name="Liu G.H."/>
            <person name="Yang H.J."/>
            <person name="Xiao X.J."/>
            <person name="Hsiao Y.Y."/>
            <person name="Wu W.L."/>
            <person name="Chen Y.Y."/>
            <person name="Mitsuda N."/>
            <person name="Ohme-Takagi M."/>
            <person name="Luo Y.B."/>
            <person name="Van de Peer Y."/>
            <person name="Liu Z.J."/>
        </authorList>
    </citation>
    <scope>NUCLEOTIDE SEQUENCE [LARGE SCALE GENOMIC DNA]</scope>
    <source>
        <tissue evidence="1">The whole plant</tissue>
    </source>
</reference>
<protein>
    <submittedName>
        <fullName evidence="1">Uncharacterized protein</fullName>
    </submittedName>
</protein>